<sequence>MGGYTKNGGGGCAKNGYDSYTKSGPDSSNRKMDEEFTEVRNGIQNNVRNVRSSKKPDGNVNIASNKASGYRFEILNEEEEVEVDMTEENQQPHQNPASTELKAKGVLAEITNAYGSQSMSPDEFSREPSDFALEGDEDEQPTEPISEIYTAITPNNQHTPLHDQRCHHVPTSTVAFRTRFVLVHRSMLFAPDMCPFVDRLLETHDQVKIDLGLVVSPPPINFLVTARAAVVQGVRGNLNDV</sequence>
<reference evidence="2" key="2">
    <citation type="submission" date="2023-02" db="EMBL/GenBank/DDBJ databases">
        <authorList>
            <person name="Swenson N.G."/>
            <person name="Wegrzyn J.L."/>
            <person name="Mcevoy S.L."/>
        </authorList>
    </citation>
    <scope>NUCLEOTIDE SEQUENCE</scope>
    <source>
        <strain evidence="2">91603</strain>
        <tissue evidence="2">Leaf</tissue>
    </source>
</reference>
<proteinExistence type="predicted"/>
<reference evidence="2" key="1">
    <citation type="journal article" date="2022" name="Plant J.">
        <title>Strategies of tolerance reflected in two North American maple genomes.</title>
        <authorList>
            <person name="McEvoy S.L."/>
            <person name="Sezen U.U."/>
            <person name="Trouern-Trend A."/>
            <person name="McMahon S.M."/>
            <person name="Schaberg P.G."/>
            <person name="Yang J."/>
            <person name="Wegrzyn J.L."/>
            <person name="Swenson N.G."/>
        </authorList>
    </citation>
    <scope>NUCLEOTIDE SEQUENCE</scope>
    <source>
        <strain evidence="2">91603</strain>
    </source>
</reference>
<comment type="caution">
    <text evidence="2">The sequence shown here is derived from an EMBL/GenBank/DDBJ whole genome shotgun (WGS) entry which is preliminary data.</text>
</comment>
<evidence type="ECO:0000313" key="3">
    <source>
        <dbReference type="Proteomes" id="UP001064489"/>
    </source>
</evidence>
<protein>
    <submittedName>
        <fullName evidence="2">Uncharacterized protein</fullName>
    </submittedName>
</protein>
<dbReference type="AlphaFoldDB" id="A0AAD5J775"/>
<dbReference type="Proteomes" id="UP001064489">
    <property type="component" value="Chromosome 3"/>
</dbReference>
<accession>A0AAD5J775</accession>
<gene>
    <name evidence="2" type="ORF">LWI28_001531</name>
</gene>
<dbReference type="EMBL" id="JAJSOW010000100">
    <property type="protein sequence ID" value="KAI9184835.1"/>
    <property type="molecule type" value="Genomic_DNA"/>
</dbReference>
<feature type="compositionally biased region" description="Polar residues" evidence="1">
    <location>
        <begin position="18"/>
        <end position="27"/>
    </location>
</feature>
<feature type="compositionally biased region" description="Gly residues" evidence="1">
    <location>
        <begin position="1"/>
        <end position="13"/>
    </location>
</feature>
<evidence type="ECO:0000313" key="2">
    <source>
        <dbReference type="EMBL" id="KAI9184835.1"/>
    </source>
</evidence>
<organism evidence="2 3">
    <name type="scientific">Acer negundo</name>
    <name type="common">Box elder</name>
    <dbReference type="NCBI Taxonomy" id="4023"/>
    <lineage>
        <taxon>Eukaryota</taxon>
        <taxon>Viridiplantae</taxon>
        <taxon>Streptophyta</taxon>
        <taxon>Embryophyta</taxon>
        <taxon>Tracheophyta</taxon>
        <taxon>Spermatophyta</taxon>
        <taxon>Magnoliopsida</taxon>
        <taxon>eudicotyledons</taxon>
        <taxon>Gunneridae</taxon>
        <taxon>Pentapetalae</taxon>
        <taxon>rosids</taxon>
        <taxon>malvids</taxon>
        <taxon>Sapindales</taxon>
        <taxon>Sapindaceae</taxon>
        <taxon>Hippocastanoideae</taxon>
        <taxon>Acereae</taxon>
        <taxon>Acer</taxon>
    </lineage>
</organism>
<feature type="region of interest" description="Disordered" evidence="1">
    <location>
        <begin position="116"/>
        <end position="142"/>
    </location>
</feature>
<keyword evidence="3" id="KW-1185">Reference proteome</keyword>
<feature type="region of interest" description="Disordered" evidence="1">
    <location>
        <begin position="1"/>
        <end position="35"/>
    </location>
</feature>
<evidence type="ECO:0000256" key="1">
    <source>
        <dbReference type="SAM" id="MobiDB-lite"/>
    </source>
</evidence>
<name>A0AAD5J775_ACENE</name>